<keyword evidence="8" id="KW-0178">Competence</keyword>
<evidence type="ECO:0000256" key="7">
    <source>
        <dbReference type="ARBA" id="ARBA00023136"/>
    </source>
</evidence>
<dbReference type="GO" id="GO:0030420">
    <property type="term" value="P:establishment of competence for transformation"/>
    <property type="evidence" value="ECO:0007669"/>
    <property type="project" value="UniProtKB-KW"/>
</dbReference>
<name>A0A242AAL2_9ENTE</name>
<keyword evidence="6 10" id="KW-1133">Transmembrane helix</keyword>
<organism evidence="11 12">
    <name type="scientific">Candidatus Enterococcus testudinis</name>
    <dbReference type="NCBI Taxonomy" id="1834191"/>
    <lineage>
        <taxon>Bacteria</taxon>
        <taxon>Bacillati</taxon>
        <taxon>Bacillota</taxon>
        <taxon>Bacilli</taxon>
        <taxon>Lactobacillales</taxon>
        <taxon>Enterococcaceae</taxon>
        <taxon>Enterococcus</taxon>
    </lineage>
</organism>
<protein>
    <recommendedName>
        <fullName evidence="13">Type II secretion system protein G</fullName>
    </recommendedName>
</protein>
<dbReference type="PRINTS" id="PR00813">
    <property type="entry name" value="BCTERIALGSPG"/>
</dbReference>
<dbReference type="InterPro" id="IPR012902">
    <property type="entry name" value="N_methyl_site"/>
</dbReference>
<gene>
    <name evidence="11" type="ORF">A5886_002862</name>
</gene>
<dbReference type="Gene3D" id="3.30.700.10">
    <property type="entry name" value="Glycoprotein, Type 4 Pilin"/>
    <property type="match status" value="1"/>
</dbReference>
<dbReference type="EMBL" id="NGKU01000001">
    <property type="protein sequence ID" value="OTN77761.1"/>
    <property type="molecule type" value="Genomic_DNA"/>
</dbReference>
<evidence type="ECO:0000256" key="3">
    <source>
        <dbReference type="ARBA" id="ARBA00022475"/>
    </source>
</evidence>
<evidence type="ECO:0000256" key="1">
    <source>
        <dbReference type="ARBA" id="ARBA00004162"/>
    </source>
</evidence>
<evidence type="ECO:0000313" key="11">
    <source>
        <dbReference type="EMBL" id="OTN77761.1"/>
    </source>
</evidence>
<evidence type="ECO:0000256" key="2">
    <source>
        <dbReference type="ARBA" id="ARBA00004241"/>
    </source>
</evidence>
<dbReference type="InterPro" id="IPR000983">
    <property type="entry name" value="Bac_GSPG_pilin"/>
</dbReference>
<comment type="subcellular location">
    <subcellularLocation>
        <location evidence="1">Cell membrane</location>
        <topology evidence="1">Single-pass membrane protein</topology>
    </subcellularLocation>
    <subcellularLocation>
        <location evidence="2">Cell surface</location>
    </subcellularLocation>
</comment>
<dbReference type="STRING" id="1834191.A5886_002862"/>
<keyword evidence="12" id="KW-1185">Reference proteome</keyword>
<dbReference type="Proteomes" id="UP000195043">
    <property type="component" value="Unassembled WGS sequence"/>
</dbReference>
<dbReference type="NCBIfam" id="TIGR02532">
    <property type="entry name" value="IV_pilin_GFxxxE"/>
    <property type="match status" value="1"/>
</dbReference>
<evidence type="ECO:0000256" key="9">
    <source>
        <dbReference type="ARBA" id="ARBA00043982"/>
    </source>
</evidence>
<sequence>MTTGVKGNTRAIRKTTTILKKKYTQKGFTLVEMLIVLLVISVLILLFVPNLSQHRDTVDQKGNEAVIKVVETQIELFRLENNRAPVGNELVDRNYVSNEQYQIYQNR</sequence>
<dbReference type="NCBIfam" id="NF040999">
    <property type="entry name" value="pilin_ComGC"/>
    <property type="match status" value="1"/>
</dbReference>
<dbReference type="AlphaFoldDB" id="A0A242AAL2"/>
<dbReference type="GO" id="GO:0015628">
    <property type="term" value="P:protein secretion by the type II secretion system"/>
    <property type="evidence" value="ECO:0007669"/>
    <property type="project" value="InterPro"/>
</dbReference>
<comment type="caution">
    <text evidence="11">The sequence shown here is derived from an EMBL/GenBank/DDBJ whole genome shotgun (WGS) entry which is preliminary data.</text>
</comment>
<evidence type="ECO:0000256" key="8">
    <source>
        <dbReference type="ARBA" id="ARBA00023287"/>
    </source>
</evidence>
<keyword evidence="3" id="KW-1003">Cell membrane</keyword>
<dbReference type="PROSITE" id="PS00409">
    <property type="entry name" value="PROKAR_NTER_METHYL"/>
    <property type="match status" value="1"/>
</dbReference>
<dbReference type="GO" id="GO:0009986">
    <property type="term" value="C:cell surface"/>
    <property type="evidence" value="ECO:0007669"/>
    <property type="project" value="UniProtKB-SubCell"/>
</dbReference>
<feature type="transmembrane region" description="Helical" evidence="10">
    <location>
        <begin position="28"/>
        <end position="48"/>
    </location>
</feature>
<evidence type="ECO:0000256" key="5">
    <source>
        <dbReference type="ARBA" id="ARBA00022692"/>
    </source>
</evidence>
<dbReference type="Pfam" id="PF07963">
    <property type="entry name" value="N_methyl"/>
    <property type="match status" value="1"/>
</dbReference>
<dbReference type="GO" id="GO:0005886">
    <property type="term" value="C:plasma membrane"/>
    <property type="evidence" value="ECO:0007669"/>
    <property type="project" value="UniProtKB-SubCell"/>
</dbReference>
<evidence type="ECO:0008006" key="13">
    <source>
        <dbReference type="Google" id="ProtNLM"/>
    </source>
</evidence>
<keyword evidence="5 10" id="KW-0812">Transmembrane</keyword>
<dbReference type="InterPro" id="IPR016940">
    <property type="entry name" value="ComGC"/>
</dbReference>
<reference evidence="11 12" key="1">
    <citation type="submission" date="2017-05" db="EMBL/GenBank/DDBJ databases">
        <title>The Genome Sequence of Enterococcus sp. 8G7_MSG3316.</title>
        <authorList>
            <consortium name="The Broad Institute Genomics Platform"/>
            <consortium name="The Broad Institute Genomic Center for Infectious Diseases"/>
            <person name="Earl A."/>
            <person name="Manson A."/>
            <person name="Schwartman J."/>
            <person name="Gilmore M."/>
            <person name="Abouelleil A."/>
            <person name="Cao P."/>
            <person name="Chapman S."/>
            <person name="Cusick C."/>
            <person name="Shea T."/>
            <person name="Young S."/>
            <person name="Neafsey D."/>
            <person name="Nusbaum C."/>
            <person name="Birren B."/>
        </authorList>
    </citation>
    <scope>NUCLEOTIDE SEQUENCE [LARGE SCALE GENOMIC DNA]</scope>
    <source>
        <strain evidence="11 12">8G7_MSG3316</strain>
    </source>
</reference>
<accession>A0A242AAL2</accession>
<dbReference type="RefSeq" id="WP_086275752.1">
    <property type="nucleotide sequence ID" value="NZ_NGKU01000001.1"/>
</dbReference>
<evidence type="ECO:0000256" key="10">
    <source>
        <dbReference type="SAM" id="Phobius"/>
    </source>
</evidence>
<dbReference type="SUPFAM" id="SSF54523">
    <property type="entry name" value="Pili subunits"/>
    <property type="match status" value="1"/>
</dbReference>
<dbReference type="OrthoDB" id="2232493at2"/>
<evidence type="ECO:0000256" key="6">
    <source>
        <dbReference type="ARBA" id="ARBA00022989"/>
    </source>
</evidence>
<keyword evidence="7 10" id="KW-0472">Membrane</keyword>
<dbReference type="PIRSF" id="PIRSF029928">
    <property type="entry name" value="Late_competence_ComGC"/>
    <property type="match status" value="1"/>
</dbReference>
<evidence type="ECO:0000256" key="4">
    <source>
        <dbReference type="ARBA" id="ARBA00022481"/>
    </source>
</evidence>
<comment type="similarity">
    <text evidence="9">Belongs to the ComGC family.</text>
</comment>
<dbReference type="InterPro" id="IPR045584">
    <property type="entry name" value="Pilin-like"/>
</dbReference>
<keyword evidence="4" id="KW-0488">Methylation</keyword>
<evidence type="ECO:0000313" key="12">
    <source>
        <dbReference type="Proteomes" id="UP000195043"/>
    </source>
</evidence>
<dbReference type="GO" id="GO:0015627">
    <property type="term" value="C:type II protein secretion system complex"/>
    <property type="evidence" value="ECO:0007669"/>
    <property type="project" value="InterPro"/>
</dbReference>
<proteinExistence type="inferred from homology"/>